<dbReference type="AlphaFoldDB" id="A0A8H6T9G8"/>
<evidence type="ECO:0000256" key="1">
    <source>
        <dbReference type="ARBA" id="ARBA00001968"/>
    </source>
</evidence>
<comment type="cofactor">
    <cofactor evidence="1">
        <name>a divalent metal cation</name>
        <dbReference type="ChEBI" id="CHEBI:60240"/>
    </cofactor>
</comment>
<sequence>MGRSDPWVGPTHAIRFVAQPAVDAVQPLICVAQANRSGWTGSINRYTRIQLSANSGTVFHPPSIMEAHVLQADLEFQGMLSMVAQREEDRWDSRLSNLRDGGPIDVNSHGDNWWLEHFRFTRHETESLVLALDLPEYIICPESRNREDSKTALCMLLARLTHRSRLNDIEMQFGWERSRFSRFTRLMASTIYSRWKHVLRFDPNRLTREKLAYFGTVIHNKGAPTDQVVGFIDGTIRRIARPVRNQRLVYNGWKRTHCLKYHAIVTPDGLISHIFGPVEGRRHDETLYQQSGIAPILEKHLWSPDGRRLCIYGDPAYGVSGHVLSPYKGTNLTSAESRFNAKMSRCRESVEWGFKEITKQFPYLDVVQNQRLLLSPCGLYYLVAVLLINAHTIFHRPQISNYFGCAPPSLEEYFHGEAVLDEELDEWCMQSAFEEDSQEEDDEEIESIDDI</sequence>
<dbReference type="OrthoDB" id="5945905at2759"/>
<dbReference type="EMBL" id="JACAZF010000002">
    <property type="protein sequence ID" value="KAF7312656.1"/>
    <property type="molecule type" value="Genomic_DNA"/>
</dbReference>
<evidence type="ECO:0000259" key="3">
    <source>
        <dbReference type="Pfam" id="PF13359"/>
    </source>
</evidence>
<feature type="domain" description="DDE Tnp4" evidence="3">
    <location>
        <begin position="232"/>
        <end position="388"/>
    </location>
</feature>
<organism evidence="4 5">
    <name type="scientific">Mycena indigotica</name>
    <dbReference type="NCBI Taxonomy" id="2126181"/>
    <lineage>
        <taxon>Eukaryota</taxon>
        <taxon>Fungi</taxon>
        <taxon>Dikarya</taxon>
        <taxon>Basidiomycota</taxon>
        <taxon>Agaricomycotina</taxon>
        <taxon>Agaricomycetes</taxon>
        <taxon>Agaricomycetidae</taxon>
        <taxon>Agaricales</taxon>
        <taxon>Marasmiineae</taxon>
        <taxon>Mycenaceae</taxon>
        <taxon>Mycena</taxon>
    </lineage>
</organism>
<dbReference type="Proteomes" id="UP000636479">
    <property type="component" value="Unassembled WGS sequence"/>
</dbReference>
<dbReference type="InterPro" id="IPR027806">
    <property type="entry name" value="HARBI1_dom"/>
</dbReference>
<evidence type="ECO:0000313" key="5">
    <source>
        <dbReference type="Proteomes" id="UP000636479"/>
    </source>
</evidence>
<evidence type="ECO:0000313" key="4">
    <source>
        <dbReference type="EMBL" id="KAF7312656.1"/>
    </source>
</evidence>
<dbReference type="GO" id="GO:0046872">
    <property type="term" value="F:metal ion binding"/>
    <property type="evidence" value="ECO:0007669"/>
    <property type="project" value="UniProtKB-KW"/>
</dbReference>
<name>A0A8H6T9G8_9AGAR</name>
<dbReference type="Pfam" id="PF13359">
    <property type="entry name" value="DDE_Tnp_4"/>
    <property type="match status" value="1"/>
</dbReference>
<keyword evidence="2" id="KW-0479">Metal-binding</keyword>
<proteinExistence type="predicted"/>
<gene>
    <name evidence="4" type="ORF">MIND_00279800</name>
</gene>
<dbReference type="RefSeq" id="XP_037224764.1">
    <property type="nucleotide sequence ID" value="XM_037359669.1"/>
</dbReference>
<protein>
    <recommendedName>
        <fullName evidence="3">DDE Tnp4 domain-containing protein</fullName>
    </recommendedName>
</protein>
<dbReference type="GeneID" id="59342185"/>
<reference evidence="4" key="1">
    <citation type="submission" date="2020-05" db="EMBL/GenBank/DDBJ databases">
        <title>Mycena genomes resolve the evolution of fungal bioluminescence.</title>
        <authorList>
            <person name="Tsai I.J."/>
        </authorList>
    </citation>
    <scope>NUCLEOTIDE SEQUENCE</scope>
    <source>
        <strain evidence="4">171206Taipei</strain>
    </source>
</reference>
<comment type="caution">
    <text evidence="4">The sequence shown here is derived from an EMBL/GenBank/DDBJ whole genome shotgun (WGS) entry which is preliminary data.</text>
</comment>
<accession>A0A8H6T9G8</accession>
<keyword evidence="5" id="KW-1185">Reference proteome</keyword>
<evidence type="ECO:0000256" key="2">
    <source>
        <dbReference type="ARBA" id="ARBA00022723"/>
    </source>
</evidence>